<protein>
    <recommendedName>
        <fullName evidence="7">Very-long-chain 3-oxoacyl-CoA reductase</fullName>
    </recommendedName>
</protein>
<organism evidence="5 6">
    <name type="scientific">Orchesella dallaii</name>
    <dbReference type="NCBI Taxonomy" id="48710"/>
    <lineage>
        <taxon>Eukaryota</taxon>
        <taxon>Metazoa</taxon>
        <taxon>Ecdysozoa</taxon>
        <taxon>Arthropoda</taxon>
        <taxon>Hexapoda</taxon>
        <taxon>Collembola</taxon>
        <taxon>Entomobryomorpha</taxon>
        <taxon>Entomobryoidea</taxon>
        <taxon>Orchesellidae</taxon>
        <taxon>Orchesellinae</taxon>
        <taxon>Orchesella</taxon>
    </lineage>
</organism>
<comment type="caution">
    <text evidence="5">The sequence shown here is derived from an EMBL/GenBank/DDBJ whole genome shotgun (WGS) entry which is preliminary data.</text>
</comment>
<evidence type="ECO:0000313" key="6">
    <source>
        <dbReference type="Proteomes" id="UP001642540"/>
    </source>
</evidence>
<dbReference type="PANTHER" id="PTHR43899:SF13">
    <property type="entry name" value="RH59310P"/>
    <property type="match status" value="1"/>
</dbReference>
<keyword evidence="2" id="KW-0560">Oxidoreductase</keyword>
<evidence type="ECO:0008006" key="7">
    <source>
        <dbReference type="Google" id="ProtNLM"/>
    </source>
</evidence>
<keyword evidence="6" id="KW-1185">Reference proteome</keyword>
<evidence type="ECO:0000256" key="3">
    <source>
        <dbReference type="RuleBase" id="RU000363"/>
    </source>
</evidence>
<dbReference type="EMBL" id="CAXLJM020000021">
    <property type="protein sequence ID" value="CAL8087680.1"/>
    <property type="molecule type" value="Genomic_DNA"/>
</dbReference>
<feature type="transmembrane region" description="Helical" evidence="4">
    <location>
        <begin position="43"/>
        <end position="60"/>
    </location>
</feature>
<dbReference type="Proteomes" id="UP001642540">
    <property type="component" value="Unassembled WGS sequence"/>
</dbReference>
<dbReference type="InterPro" id="IPR051019">
    <property type="entry name" value="VLCFA-Steroid_DH"/>
</dbReference>
<keyword evidence="4" id="KW-0812">Transmembrane</keyword>
<dbReference type="PRINTS" id="PR00080">
    <property type="entry name" value="SDRFAMILY"/>
</dbReference>
<keyword evidence="4" id="KW-0472">Membrane</keyword>
<feature type="transmembrane region" description="Helical" evidence="4">
    <location>
        <begin position="12"/>
        <end position="37"/>
    </location>
</feature>
<dbReference type="PANTHER" id="PTHR43899">
    <property type="entry name" value="RH59310P"/>
    <property type="match status" value="1"/>
</dbReference>
<dbReference type="Pfam" id="PF00106">
    <property type="entry name" value="adh_short"/>
    <property type="match status" value="1"/>
</dbReference>
<gene>
    <name evidence="5" type="ORF">ODALV1_LOCUS6819</name>
</gene>
<evidence type="ECO:0000256" key="4">
    <source>
        <dbReference type="SAM" id="Phobius"/>
    </source>
</evidence>
<dbReference type="InterPro" id="IPR002347">
    <property type="entry name" value="SDR_fam"/>
</dbReference>
<evidence type="ECO:0000313" key="5">
    <source>
        <dbReference type="EMBL" id="CAL8087680.1"/>
    </source>
</evidence>
<name>A0ABP1Q366_9HEXA</name>
<evidence type="ECO:0000256" key="1">
    <source>
        <dbReference type="ARBA" id="ARBA00006484"/>
    </source>
</evidence>
<evidence type="ECO:0000256" key="2">
    <source>
        <dbReference type="ARBA" id="ARBA00023002"/>
    </source>
</evidence>
<keyword evidence="4" id="KW-1133">Transmembrane helix</keyword>
<reference evidence="5 6" key="1">
    <citation type="submission" date="2024-08" db="EMBL/GenBank/DDBJ databases">
        <authorList>
            <person name="Cucini C."/>
            <person name="Frati F."/>
        </authorList>
    </citation>
    <scope>NUCLEOTIDE SEQUENCE [LARGE SCALE GENOMIC DNA]</scope>
</reference>
<accession>A0ABP1Q366</accession>
<dbReference type="InterPro" id="IPR036291">
    <property type="entry name" value="NAD(P)-bd_dom_sf"/>
</dbReference>
<dbReference type="PRINTS" id="PR00081">
    <property type="entry name" value="GDHRDH"/>
</dbReference>
<dbReference type="SUPFAM" id="SSF51735">
    <property type="entry name" value="NAD(P)-binding Rossmann-fold domains"/>
    <property type="match status" value="1"/>
</dbReference>
<dbReference type="CDD" id="cd05356">
    <property type="entry name" value="17beta-HSD1_like_SDR_c"/>
    <property type="match status" value="1"/>
</dbReference>
<comment type="similarity">
    <text evidence="1 3">Belongs to the short-chain dehydrogenases/reductases (SDR) family.</text>
</comment>
<proteinExistence type="inferred from homology"/>
<dbReference type="Gene3D" id="3.40.50.720">
    <property type="entry name" value="NAD(P)-binding Rossmann-like Domain"/>
    <property type="match status" value="1"/>
</dbReference>
<sequence length="336" mass="37954">MAIKTRQGLSGIWVLTFVFQYFLRFNVLQFIGCFASLYINKFVIYHIIIFIYQNWVGVLLNHNANIKRLGSWAVITGCTSGIGKAYALALAKLGVNVVLLSRSNEKLKAVAKEVREFCGEKIQVKLIPVDFTGGLEIYQHIGNELRDLDIGILVNNVATCYPWPEYFVDLPNGQNFQKDMINCNMLSVVMMTSILLPRMVEKGKGAVVNVSSITSKVDSPFMTLYGATKTFVNKFTLDLALEYEDRGVIFQSLVPGYVVSNMSKVKVPTFFIPTAEQFVDKALLMIGLSPQTAAYVSHQVIFEFIHLAHFLGRDMVAEITSTLWKQYWILDVWKKT</sequence>
<dbReference type="PIRSF" id="PIRSF000126">
    <property type="entry name" value="11-beta-HSD1"/>
    <property type="match status" value="1"/>
</dbReference>